<dbReference type="AlphaFoldDB" id="A0AA41YS21"/>
<keyword evidence="3" id="KW-1185">Reference proteome</keyword>
<accession>A0AA41YS21</accession>
<gene>
    <name evidence="2" type="ORF">OL599_24220</name>
</gene>
<proteinExistence type="predicted"/>
<dbReference type="EMBL" id="JAPDNT010000044">
    <property type="protein sequence ID" value="MCW3477671.1"/>
    <property type="molecule type" value="Genomic_DNA"/>
</dbReference>
<reference evidence="2" key="2">
    <citation type="submission" date="2022-10" db="EMBL/GenBank/DDBJ databases">
        <authorList>
            <person name="Trinh H.N."/>
        </authorList>
    </citation>
    <scope>NUCLEOTIDE SEQUENCE</scope>
    <source>
        <strain evidence="2">RN2-1</strain>
    </source>
</reference>
<evidence type="ECO:0000256" key="1">
    <source>
        <dbReference type="SAM" id="MobiDB-lite"/>
    </source>
</evidence>
<comment type="caution">
    <text evidence="2">The sequence shown here is derived from an EMBL/GenBank/DDBJ whole genome shotgun (WGS) entry which is preliminary data.</text>
</comment>
<reference evidence="2" key="1">
    <citation type="submission" date="2022-09" db="EMBL/GenBank/DDBJ databases">
        <title>Rhodovastum sp. nov. RN2-1 isolated from soil in Seongnam, South Korea.</title>
        <authorList>
            <person name="Le N.T."/>
        </authorList>
    </citation>
    <scope>NUCLEOTIDE SEQUENCE</scope>
    <source>
        <strain evidence="2">RN2-1</strain>
    </source>
</reference>
<name>A0AA41YS21_9PROT</name>
<sequence length="101" mass="10713">MPQKRLWTPPQDARIRRLRGEGASWDAIAAALDVSRNAAIERGRRLGARLPPPVQRRAAAAEPQDPAREPLPPGHPAAWDAITAGTAFAGTPYPHALAGAA</sequence>
<evidence type="ECO:0000313" key="2">
    <source>
        <dbReference type="EMBL" id="MCW3477671.1"/>
    </source>
</evidence>
<evidence type="ECO:0000313" key="3">
    <source>
        <dbReference type="Proteomes" id="UP001165679"/>
    </source>
</evidence>
<dbReference type="Proteomes" id="UP001165679">
    <property type="component" value="Unassembled WGS sequence"/>
</dbReference>
<protein>
    <submittedName>
        <fullName evidence="2">AsnC family protein</fullName>
    </submittedName>
</protein>
<dbReference type="RefSeq" id="WP_264716631.1">
    <property type="nucleotide sequence ID" value="NZ_JAPDNT010000044.1"/>
</dbReference>
<feature type="region of interest" description="Disordered" evidence="1">
    <location>
        <begin position="51"/>
        <end position="79"/>
    </location>
</feature>
<organism evidence="2 3">
    <name type="scientific">Limobrevibacterium gyesilva</name>
    <dbReference type="NCBI Taxonomy" id="2991712"/>
    <lineage>
        <taxon>Bacteria</taxon>
        <taxon>Pseudomonadati</taxon>
        <taxon>Pseudomonadota</taxon>
        <taxon>Alphaproteobacteria</taxon>
        <taxon>Acetobacterales</taxon>
        <taxon>Acetobacteraceae</taxon>
        <taxon>Limobrevibacterium</taxon>
    </lineage>
</organism>